<dbReference type="AlphaFoldDB" id="A0A3N4J6K7"/>
<dbReference type="OrthoDB" id="448455at2759"/>
<name>A0A3N4J6K7_9PEZI</name>
<organism evidence="3 4">
    <name type="scientific">Choiromyces venosus 120613-1</name>
    <dbReference type="NCBI Taxonomy" id="1336337"/>
    <lineage>
        <taxon>Eukaryota</taxon>
        <taxon>Fungi</taxon>
        <taxon>Dikarya</taxon>
        <taxon>Ascomycota</taxon>
        <taxon>Pezizomycotina</taxon>
        <taxon>Pezizomycetes</taxon>
        <taxon>Pezizales</taxon>
        <taxon>Tuberaceae</taxon>
        <taxon>Choiromyces</taxon>
    </lineage>
</organism>
<proteinExistence type="predicted"/>
<dbReference type="PANTHER" id="PTHR10039:SF15">
    <property type="entry name" value="NACHT DOMAIN-CONTAINING PROTEIN"/>
    <property type="match status" value="1"/>
</dbReference>
<keyword evidence="4" id="KW-1185">Reference proteome</keyword>
<evidence type="ECO:0000256" key="1">
    <source>
        <dbReference type="ARBA" id="ARBA00022737"/>
    </source>
</evidence>
<gene>
    <name evidence="3" type="ORF">L873DRAFT_1627320</name>
</gene>
<protein>
    <recommendedName>
        <fullName evidence="2">Nephrocystin 3-like N-terminal domain-containing protein</fullName>
    </recommendedName>
</protein>
<accession>A0A3N4J6K7</accession>
<keyword evidence="1" id="KW-0677">Repeat</keyword>
<dbReference type="InterPro" id="IPR027417">
    <property type="entry name" value="P-loop_NTPase"/>
</dbReference>
<sequence>EESKVLSWLSPLEPRVRHQDIRTQHVKDVGSWVLQTEKFRSWCNGSENEDSDHAALFCHGHPGVGKSFITSLVIDSLCDQAGEKDIAVLCFYFDFASQYSGTVVNSFQG</sequence>
<feature type="domain" description="Nephrocystin 3-like N-terminal" evidence="2">
    <location>
        <begin position="30"/>
        <end position="105"/>
    </location>
</feature>
<evidence type="ECO:0000313" key="4">
    <source>
        <dbReference type="Proteomes" id="UP000276215"/>
    </source>
</evidence>
<evidence type="ECO:0000259" key="2">
    <source>
        <dbReference type="Pfam" id="PF24883"/>
    </source>
</evidence>
<reference evidence="3 4" key="1">
    <citation type="journal article" date="2018" name="Nat. Ecol. Evol.">
        <title>Pezizomycetes genomes reveal the molecular basis of ectomycorrhizal truffle lifestyle.</title>
        <authorList>
            <person name="Murat C."/>
            <person name="Payen T."/>
            <person name="Noel B."/>
            <person name="Kuo A."/>
            <person name="Morin E."/>
            <person name="Chen J."/>
            <person name="Kohler A."/>
            <person name="Krizsan K."/>
            <person name="Balestrini R."/>
            <person name="Da Silva C."/>
            <person name="Montanini B."/>
            <person name="Hainaut M."/>
            <person name="Levati E."/>
            <person name="Barry K.W."/>
            <person name="Belfiori B."/>
            <person name="Cichocki N."/>
            <person name="Clum A."/>
            <person name="Dockter R.B."/>
            <person name="Fauchery L."/>
            <person name="Guy J."/>
            <person name="Iotti M."/>
            <person name="Le Tacon F."/>
            <person name="Lindquist E.A."/>
            <person name="Lipzen A."/>
            <person name="Malagnac F."/>
            <person name="Mello A."/>
            <person name="Molinier V."/>
            <person name="Miyauchi S."/>
            <person name="Poulain J."/>
            <person name="Riccioni C."/>
            <person name="Rubini A."/>
            <person name="Sitrit Y."/>
            <person name="Splivallo R."/>
            <person name="Traeger S."/>
            <person name="Wang M."/>
            <person name="Zifcakova L."/>
            <person name="Wipf D."/>
            <person name="Zambonelli A."/>
            <person name="Paolocci F."/>
            <person name="Nowrousian M."/>
            <person name="Ottonello S."/>
            <person name="Baldrian P."/>
            <person name="Spatafora J.W."/>
            <person name="Henrissat B."/>
            <person name="Nagy L.G."/>
            <person name="Aury J.M."/>
            <person name="Wincker P."/>
            <person name="Grigoriev I.V."/>
            <person name="Bonfante P."/>
            <person name="Martin F.M."/>
        </authorList>
    </citation>
    <scope>NUCLEOTIDE SEQUENCE [LARGE SCALE GENOMIC DNA]</scope>
    <source>
        <strain evidence="3 4">120613-1</strain>
    </source>
</reference>
<feature type="non-terminal residue" evidence="3">
    <location>
        <position position="109"/>
    </location>
</feature>
<dbReference type="EMBL" id="ML120463">
    <property type="protein sequence ID" value="RPA92907.1"/>
    <property type="molecule type" value="Genomic_DNA"/>
</dbReference>
<feature type="non-terminal residue" evidence="3">
    <location>
        <position position="1"/>
    </location>
</feature>
<dbReference type="PANTHER" id="PTHR10039">
    <property type="entry name" value="AMELOGENIN"/>
    <property type="match status" value="1"/>
</dbReference>
<dbReference type="Proteomes" id="UP000276215">
    <property type="component" value="Unassembled WGS sequence"/>
</dbReference>
<dbReference type="InterPro" id="IPR056884">
    <property type="entry name" value="NPHP3-like_N"/>
</dbReference>
<dbReference type="Gene3D" id="3.40.50.300">
    <property type="entry name" value="P-loop containing nucleotide triphosphate hydrolases"/>
    <property type="match status" value="1"/>
</dbReference>
<evidence type="ECO:0000313" key="3">
    <source>
        <dbReference type="EMBL" id="RPA92907.1"/>
    </source>
</evidence>
<dbReference type="Pfam" id="PF24883">
    <property type="entry name" value="NPHP3_N"/>
    <property type="match status" value="1"/>
</dbReference>